<reference evidence="1 2" key="1">
    <citation type="submission" date="2014-05" db="EMBL/GenBank/DDBJ databases">
        <title>Complete genome sequence of the Streptomyces mutabilis TRM45540.</title>
        <authorList>
            <person name="Luo X."/>
            <person name="Zhang L."/>
        </authorList>
    </citation>
    <scope>NUCLEOTIDE SEQUENCE [LARGE SCALE GENOMIC DNA]</scope>
    <source>
        <strain evidence="1 2">TRM45540</strain>
    </source>
</reference>
<name>A0A086MZV1_9ACTN</name>
<evidence type="ECO:0000313" key="1">
    <source>
        <dbReference type="EMBL" id="KFG74419.1"/>
    </source>
</evidence>
<keyword evidence="2" id="KW-1185">Reference proteome</keyword>
<comment type="caution">
    <text evidence="1">The sequence shown here is derived from an EMBL/GenBank/DDBJ whole genome shotgun (WGS) entry which is preliminary data.</text>
</comment>
<organism evidence="1 2">
    <name type="scientific">Streptomyces mutabilis</name>
    <dbReference type="NCBI Taxonomy" id="67332"/>
    <lineage>
        <taxon>Bacteria</taxon>
        <taxon>Bacillati</taxon>
        <taxon>Actinomycetota</taxon>
        <taxon>Actinomycetes</taxon>
        <taxon>Kitasatosporales</taxon>
        <taxon>Streptomycetaceae</taxon>
        <taxon>Streptomyces</taxon>
    </lineage>
</organism>
<sequence length="108" mass="11424">MSGDMHFGDRVSQYGNNNTGIVHNYGPADPAVARARMIEAVRDLRTHLSDADRQVIDQCLPELEAADGSDPTRLRNVLAAVSGIAVLVGDVGAPVVEAVRNFLNALGA</sequence>
<dbReference type="HOGENOM" id="CLU_170408_0_0_11"/>
<dbReference type="Proteomes" id="UP000029095">
    <property type="component" value="Unassembled WGS sequence"/>
</dbReference>
<accession>A0A086MZV1</accession>
<proteinExistence type="predicted"/>
<protein>
    <submittedName>
        <fullName evidence="1">Uncharacterized protein</fullName>
    </submittedName>
</protein>
<gene>
    <name evidence="1" type="ORF">FM21_27095</name>
</gene>
<dbReference type="EMBL" id="JNFQ01000002">
    <property type="protein sequence ID" value="KFG74419.1"/>
    <property type="molecule type" value="Genomic_DNA"/>
</dbReference>
<dbReference type="AlphaFoldDB" id="A0A086MZV1"/>
<dbReference type="RefSeq" id="WP_043381393.1">
    <property type="nucleotide sequence ID" value="NZ_KN039947.1"/>
</dbReference>
<evidence type="ECO:0000313" key="2">
    <source>
        <dbReference type="Proteomes" id="UP000029095"/>
    </source>
</evidence>